<dbReference type="InterPro" id="IPR003660">
    <property type="entry name" value="HAMP_dom"/>
</dbReference>
<dbReference type="InterPro" id="IPR036890">
    <property type="entry name" value="HATPase_C_sf"/>
</dbReference>
<protein>
    <recommendedName>
        <fullName evidence="3">histidine kinase</fullName>
        <ecNumber evidence="3">2.7.13.3</ecNumber>
    </recommendedName>
</protein>
<dbReference type="InterPro" id="IPR013727">
    <property type="entry name" value="2CSK_N"/>
</dbReference>
<evidence type="ECO:0000256" key="13">
    <source>
        <dbReference type="SAM" id="Phobius"/>
    </source>
</evidence>
<dbReference type="PANTHER" id="PTHR45436:SF14">
    <property type="entry name" value="SENSOR PROTEIN QSEC"/>
    <property type="match status" value="1"/>
</dbReference>
<dbReference type="RefSeq" id="WP_243306970.1">
    <property type="nucleotide sequence ID" value="NZ_JALGBI010000001.1"/>
</dbReference>
<evidence type="ECO:0000259" key="14">
    <source>
        <dbReference type="PROSITE" id="PS50109"/>
    </source>
</evidence>
<dbReference type="PANTHER" id="PTHR45436">
    <property type="entry name" value="SENSOR HISTIDINE KINASE YKOH"/>
    <property type="match status" value="1"/>
</dbReference>
<dbReference type="Gene3D" id="1.10.287.130">
    <property type="match status" value="1"/>
</dbReference>
<keyword evidence="12 13" id="KW-0472">Membrane</keyword>
<evidence type="ECO:0000259" key="15">
    <source>
        <dbReference type="PROSITE" id="PS50885"/>
    </source>
</evidence>
<accession>A0A9X1VV37</accession>
<proteinExistence type="predicted"/>
<dbReference type="Pfam" id="PF00512">
    <property type="entry name" value="HisKA"/>
    <property type="match status" value="1"/>
</dbReference>
<dbReference type="GO" id="GO:0005524">
    <property type="term" value="F:ATP binding"/>
    <property type="evidence" value="ECO:0007669"/>
    <property type="project" value="UniProtKB-KW"/>
</dbReference>
<dbReference type="PRINTS" id="PR00344">
    <property type="entry name" value="BCTRLSENSOR"/>
</dbReference>
<keyword evidence="11" id="KW-0902">Two-component regulatory system</keyword>
<evidence type="ECO:0000256" key="4">
    <source>
        <dbReference type="ARBA" id="ARBA00022553"/>
    </source>
</evidence>
<keyword evidence="5" id="KW-0808">Transferase</keyword>
<feature type="domain" description="HAMP" evidence="15">
    <location>
        <begin position="182"/>
        <end position="234"/>
    </location>
</feature>
<dbReference type="InterPro" id="IPR036097">
    <property type="entry name" value="HisK_dim/P_sf"/>
</dbReference>
<feature type="domain" description="Histidine kinase" evidence="14">
    <location>
        <begin position="242"/>
        <end position="462"/>
    </location>
</feature>
<dbReference type="SUPFAM" id="SSF55874">
    <property type="entry name" value="ATPase domain of HSP90 chaperone/DNA topoisomerase II/histidine kinase"/>
    <property type="match status" value="1"/>
</dbReference>
<dbReference type="Pfam" id="PF02518">
    <property type="entry name" value="HATPase_c"/>
    <property type="match status" value="1"/>
</dbReference>
<sequence>MTPQPSSDADTARHEAAGGPATHSLRRRLLWFVLAAILLAALLQGTTAYRGALQQADDMFDYHLQQMAYSLRGGIPLVPAQPGNSNIDDLDFIIQIWGQDGAQLFRSERSGLPPRAVLGFSDVTVNGTSYRVYSVQTPLHTIQIAQDMSARQARARALALRATLPIALMAPLLMLAVGWVISRSFAPVERTRRQVAARAAEDLSPLPDTGLPDEVRPLVQELNLLFGRVRTAFEAQKHFVADAAHELRSPLTALKLQAQALRRADDAGTRDAAVARLNQGIDRAIRLVEQLLVLARAEAGGETAQDRPVDLQEVVRLAVSDVLPQAQAAGIDLGLMDDSPAGPVVVQGQSEALRVLLRNLLDNAIKYTPVPGRVDVGLHIDGTQARLMVDDSGPGIAEPERERVFDRFYRAHSPDAAPAATGSGLGLAIVQAIAQQHGAALRLERSPSLGGLRVEVRLALSAPAATATR</sequence>
<evidence type="ECO:0000256" key="7">
    <source>
        <dbReference type="ARBA" id="ARBA00022741"/>
    </source>
</evidence>
<dbReference type="InterPro" id="IPR003661">
    <property type="entry name" value="HisK_dim/P_dom"/>
</dbReference>
<organism evidence="16 17">
    <name type="scientific">Variovorax terrae</name>
    <dbReference type="NCBI Taxonomy" id="2923278"/>
    <lineage>
        <taxon>Bacteria</taxon>
        <taxon>Pseudomonadati</taxon>
        <taxon>Pseudomonadota</taxon>
        <taxon>Betaproteobacteria</taxon>
        <taxon>Burkholderiales</taxon>
        <taxon>Comamonadaceae</taxon>
        <taxon>Variovorax</taxon>
    </lineage>
</organism>
<keyword evidence="10 13" id="KW-1133">Transmembrane helix</keyword>
<keyword evidence="6 13" id="KW-0812">Transmembrane</keyword>
<dbReference type="InterPro" id="IPR005467">
    <property type="entry name" value="His_kinase_dom"/>
</dbReference>
<dbReference type="Proteomes" id="UP001139447">
    <property type="component" value="Unassembled WGS sequence"/>
</dbReference>
<dbReference type="Gene3D" id="3.30.565.10">
    <property type="entry name" value="Histidine kinase-like ATPase, C-terminal domain"/>
    <property type="match status" value="1"/>
</dbReference>
<comment type="catalytic activity">
    <reaction evidence="1">
        <text>ATP + protein L-histidine = ADP + protein N-phospho-L-histidine.</text>
        <dbReference type="EC" id="2.7.13.3"/>
    </reaction>
</comment>
<dbReference type="SMART" id="SM00387">
    <property type="entry name" value="HATPase_c"/>
    <property type="match status" value="1"/>
</dbReference>
<evidence type="ECO:0000313" key="16">
    <source>
        <dbReference type="EMBL" id="MCJ0764356.1"/>
    </source>
</evidence>
<evidence type="ECO:0000256" key="3">
    <source>
        <dbReference type="ARBA" id="ARBA00012438"/>
    </source>
</evidence>
<evidence type="ECO:0000313" key="17">
    <source>
        <dbReference type="Proteomes" id="UP001139447"/>
    </source>
</evidence>
<keyword evidence="8" id="KW-0418">Kinase</keyword>
<keyword evidence="9 16" id="KW-0067">ATP-binding</keyword>
<evidence type="ECO:0000256" key="11">
    <source>
        <dbReference type="ARBA" id="ARBA00023012"/>
    </source>
</evidence>
<dbReference type="PROSITE" id="PS50109">
    <property type="entry name" value="HIS_KIN"/>
    <property type="match status" value="1"/>
</dbReference>
<feature type="transmembrane region" description="Helical" evidence="13">
    <location>
        <begin position="158"/>
        <end position="181"/>
    </location>
</feature>
<dbReference type="GO" id="GO:0005886">
    <property type="term" value="C:plasma membrane"/>
    <property type="evidence" value="ECO:0007669"/>
    <property type="project" value="TreeGrafter"/>
</dbReference>
<reference evidence="16" key="1">
    <citation type="submission" date="2022-03" db="EMBL/GenBank/DDBJ databases">
        <authorList>
            <person name="Woo C.Y."/>
        </authorList>
    </citation>
    <scope>NUCLEOTIDE SEQUENCE</scope>
    <source>
        <strain evidence="16">CYS-02</strain>
    </source>
</reference>
<dbReference type="AlphaFoldDB" id="A0A9X1VV37"/>
<comment type="subcellular location">
    <subcellularLocation>
        <location evidence="2">Membrane</location>
        <topology evidence="2">Multi-pass membrane protein</topology>
    </subcellularLocation>
</comment>
<comment type="caution">
    <text evidence="16">The sequence shown here is derived from an EMBL/GenBank/DDBJ whole genome shotgun (WGS) entry which is preliminary data.</text>
</comment>
<keyword evidence="4" id="KW-0597">Phosphoprotein</keyword>
<name>A0A9X1VV37_9BURK</name>
<dbReference type="EC" id="2.7.13.3" evidence="3"/>
<evidence type="ECO:0000256" key="8">
    <source>
        <dbReference type="ARBA" id="ARBA00022777"/>
    </source>
</evidence>
<dbReference type="EMBL" id="JALGBI010000001">
    <property type="protein sequence ID" value="MCJ0764356.1"/>
    <property type="molecule type" value="Genomic_DNA"/>
</dbReference>
<evidence type="ECO:0000256" key="12">
    <source>
        <dbReference type="ARBA" id="ARBA00023136"/>
    </source>
</evidence>
<keyword evidence="17" id="KW-1185">Reference proteome</keyword>
<evidence type="ECO:0000256" key="5">
    <source>
        <dbReference type="ARBA" id="ARBA00022679"/>
    </source>
</evidence>
<evidence type="ECO:0000256" key="10">
    <source>
        <dbReference type="ARBA" id="ARBA00022989"/>
    </source>
</evidence>
<keyword evidence="7" id="KW-0547">Nucleotide-binding</keyword>
<dbReference type="CDD" id="cd00082">
    <property type="entry name" value="HisKA"/>
    <property type="match status" value="1"/>
</dbReference>
<dbReference type="SUPFAM" id="SSF47384">
    <property type="entry name" value="Homodimeric domain of signal transducing histidine kinase"/>
    <property type="match status" value="1"/>
</dbReference>
<dbReference type="CDD" id="cd00075">
    <property type="entry name" value="HATPase"/>
    <property type="match status" value="1"/>
</dbReference>
<dbReference type="InterPro" id="IPR004358">
    <property type="entry name" value="Sig_transdc_His_kin-like_C"/>
</dbReference>
<dbReference type="InterPro" id="IPR050428">
    <property type="entry name" value="TCS_sensor_his_kinase"/>
</dbReference>
<feature type="transmembrane region" description="Helical" evidence="13">
    <location>
        <begin position="29"/>
        <end position="49"/>
    </location>
</feature>
<dbReference type="PROSITE" id="PS50885">
    <property type="entry name" value="HAMP"/>
    <property type="match status" value="1"/>
</dbReference>
<evidence type="ECO:0000256" key="2">
    <source>
        <dbReference type="ARBA" id="ARBA00004141"/>
    </source>
</evidence>
<dbReference type="SMART" id="SM00388">
    <property type="entry name" value="HisKA"/>
    <property type="match status" value="1"/>
</dbReference>
<evidence type="ECO:0000256" key="1">
    <source>
        <dbReference type="ARBA" id="ARBA00000085"/>
    </source>
</evidence>
<gene>
    <name evidence="16" type="ORF">MMF98_14155</name>
</gene>
<dbReference type="Pfam" id="PF08521">
    <property type="entry name" value="2CSK_N"/>
    <property type="match status" value="1"/>
</dbReference>
<evidence type="ECO:0000256" key="6">
    <source>
        <dbReference type="ARBA" id="ARBA00022692"/>
    </source>
</evidence>
<evidence type="ECO:0000256" key="9">
    <source>
        <dbReference type="ARBA" id="ARBA00022840"/>
    </source>
</evidence>
<dbReference type="InterPro" id="IPR003594">
    <property type="entry name" value="HATPase_dom"/>
</dbReference>
<dbReference type="GO" id="GO:0000155">
    <property type="term" value="F:phosphorelay sensor kinase activity"/>
    <property type="evidence" value="ECO:0007669"/>
    <property type="project" value="InterPro"/>
</dbReference>